<dbReference type="PROSITE" id="PS51257">
    <property type="entry name" value="PROKAR_LIPOPROTEIN"/>
    <property type="match status" value="1"/>
</dbReference>
<feature type="region of interest" description="Disordered" evidence="1">
    <location>
        <begin position="210"/>
        <end position="249"/>
    </location>
</feature>
<evidence type="ECO:0008006" key="5">
    <source>
        <dbReference type="Google" id="ProtNLM"/>
    </source>
</evidence>
<reference evidence="3" key="2">
    <citation type="submission" date="2021-04" db="EMBL/GenBank/DDBJ databases">
        <authorList>
            <person name="Gilroy R."/>
        </authorList>
    </citation>
    <scope>NUCLEOTIDE SEQUENCE</scope>
    <source>
        <strain evidence="3">ChiW4-1371</strain>
    </source>
</reference>
<sequence length="451" mass="49539">MKKNIFFAVPLMAAVLISACADSGNNNNNTPPPQSYNITGKIDYAGKTISSAKVCLDVNNDGLANDNACVDTINGEYTFTSIDNPISYPLVAYIKEETNTAVNAKIMVDNNEYDSILYAPKGKTDTISITTTLAKSLMDKDSALSLNNAKTQAEEIVKKAESPATVLTVYNNALNTSSKTITNISTSIRGLVNVITDKLNKETNITDNTNITVSQEEVNTANDEISKADEEQPQEPQEPENPSGEPATPLEKVTEMLDGAEIKNAENPVNLNEHVDPLYNVIDKDGALLKLGIKSDAFGEYSSNMLMTSNQLLRIINYKEENWPSDSPLEFEILVTGNVSYGGYEMANYTSKIGIEEIPTNDNVCSANGKINGIYYKSLFDASLYRKMQQEAQLCYEEKGGSEDPSGEISIDSMKLLMNCLAEAAYNNKDNIKIEKWYWTIDTTQLNVCKN</sequence>
<reference evidence="3" key="1">
    <citation type="journal article" date="2021" name="PeerJ">
        <title>Extensive microbial diversity within the chicken gut microbiome revealed by metagenomics and culture.</title>
        <authorList>
            <person name="Gilroy R."/>
            <person name="Ravi A."/>
            <person name="Getino M."/>
            <person name="Pursley I."/>
            <person name="Horton D.L."/>
            <person name="Alikhan N.F."/>
            <person name="Baker D."/>
            <person name="Gharbi K."/>
            <person name="Hall N."/>
            <person name="Watson M."/>
            <person name="Adriaenssens E.M."/>
            <person name="Foster-Nyarko E."/>
            <person name="Jarju S."/>
            <person name="Secka A."/>
            <person name="Antonio M."/>
            <person name="Oren A."/>
            <person name="Chaudhuri R.R."/>
            <person name="La Ragione R."/>
            <person name="Hildebrand F."/>
            <person name="Pallen M.J."/>
        </authorList>
    </citation>
    <scope>NUCLEOTIDE SEQUENCE</scope>
    <source>
        <strain evidence="3">ChiW4-1371</strain>
    </source>
</reference>
<name>A0A9D2GT65_9BACT</name>
<evidence type="ECO:0000256" key="1">
    <source>
        <dbReference type="SAM" id="MobiDB-lite"/>
    </source>
</evidence>
<feature type="chain" id="PRO_5038504274" description="SD-repeat containing protein B domain-containing protein" evidence="2">
    <location>
        <begin position="22"/>
        <end position="451"/>
    </location>
</feature>
<dbReference type="AlphaFoldDB" id="A0A9D2GT65"/>
<feature type="compositionally biased region" description="Polar residues" evidence="1">
    <location>
        <begin position="210"/>
        <end position="223"/>
    </location>
</feature>
<comment type="caution">
    <text evidence="3">The sequence shown here is derived from an EMBL/GenBank/DDBJ whole genome shotgun (WGS) entry which is preliminary data.</text>
</comment>
<dbReference type="Proteomes" id="UP000824176">
    <property type="component" value="Unassembled WGS sequence"/>
</dbReference>
<feature type="signal peptide" evidence="2">
    <location>
        <begin position="1"/>
        <end position="21"/>
    </location>
</feature>
<protein>
    <recommendedName>
        <fullName evidence="5">SD-repeat containing protein B domain-containing protein</fullName>
    </recommendedName>
</protein>
<organism evidence="3 4">
    <name type="scientific">Candidatus Mucispirillum faecigallinarum</name>
    <dbReference type="NCBI Taxonomy" id="2838699"/>
    <lineage>
        <taxon>Bacteria</taxon>
        <taxon>Pseudomonadati</taxon>
        <taxon>Deferribacterota</taxon>
        <taxon>Deferribacteres</taxon>
        <taxon>Deferribacterales</taxon>
        <taxon>Mucispirillaceae</taxon>
        <taxon>Mucispirillum</taxon>
    </lineage>
</organism>
<accession>A0A9D2GT65</accession>
<evidence type="ECO:0000313" key="4">
    <source>
        <dbReference type="Proteomes" id="UP000824176"/>
    </source>
</evidence>
<evidence type="ECO:0000313" key="3">
    <source>
        <dbReference type="EMBL" id="HIZ88560.1"/>
    </source>
</evidence>
<proteinExistence type="predicted"/>
<evidence type="ECO:0000256" key="2">
    <source>
        <dbReference type="SAM" id="SignalP"/>
    </source>
</evidence>
<gene>
    <name evidence="3" type="ORF">H9804_01315</name>
</gene>
<keyword evidence="2" id="KW-0732">Signal</keyword>
<dbReference type="EMBL" id="DXAQ01000019">
    <property type="protein sequence ID" value="HIZ88560.1"/>
    <property type="molecule type" value="Genomic_DNA"/>
</dbReference>